<dbReference type="Pfam" id="PF01618">
    <property type="entry name" value="MotA_ExbB"/>
    <property type="match status" value="1"/>
</dbReference>
<keyword evidence="4 7" id="KW-1133">Transmembrane helix</keyword>
<dbReference type="EMBL" id="WRPA01000008">
    <property type="protein sequence ID" value="MXR69033.1"/>
    <property type="molecule type" value="Genomic_DNA"/>
</dbReference>
<comment type="similarity">
    <text evidence="6">Belongs to the exbB/tolQ family.</text>
</comment>
<dbReference type="Proteomes" id="UP000474778">
    <property type="component" value="Unassembled WGS sequence"/>
</dbReference>
<evidence type="ECO:0000259" key="8">
    <source>
        <dbReference type="Pfam" id="PF01618"/>
    </source>
</evidence>
<keyword evidence="6" id="KW-0813">Transport</keyword>
<name>A0A6L7HY25_9GAMM</name>
<dbReference type="GO" id="GO:0017038">
    <property type="term" value="P:protein import"/>
    <property type="evidence" value="ECO:0007669"/>
    <property type="project" value="TreeGrafter"/>
</dbReference>
<evidence type="ECO:0000256" key="5">
    <source>
        <dbReference type="ARBA" id="ARBA00023136"/>
    </source>
</evidence>
<reference evidence="9 10" key="1">
    <citation type="submission" date="2019-12" db="EMBL/GenBank/DDBJ databases">
        <title>Shewanella insulae sp. nov., isolated from a tidal flat.</title>
        <authorList>
            <person name="Yoon J.-H."/>
        </authorList>
    </citation>
    <scope>NUCLEOTIDE SEQUENCE [LARGE SCALE GENOMIC DNA]</scope>
    <source>
        <strain evidence="9 10">JBTF-M18</strain>
    </source>
</reference>
<keyword evidence="10" id="KW-1185">Reference proteome</keyword>
<evidence type="ECO:0000313" key="9">
    <source>
        <dbReference type="EMBL" id="MXR69033.1"/>
    </source>
</evidence>
<dbReference type="InterPro" id="IPR002898">
    <property type="entry name" value="MotA_ExbB_proton_chnl"/>
</dbReference>
<protein>
    <submittedName>
        <fullName evidence="9">MotA/TolQ/ExbB proton channel family protein</fullName>
    </submittedName>
</protein>
<evidence type="ECO:0000256" key="4">
    <source>
        <dbReference type="ARBA" id="ARBA00022989"/>
    </source>
</evidence>
<evidence type="ECO:0000313" key="10">
    <source>
        <dbReference type="Proteomes" id="UP000474778"/>
    </source>
</evidence>
<feature type="domain" description="MotA/TolQ/ExbB proton channel" evidence="8">
    <location>
        <begin position="63"/>
        <end position="167"/>
    </location>
</feature>
<dbReference type="GO" id="GO:0005886">
    <property type="term" value="C:plasma membrane"/>
    <property type="evidence" value="ECO:0007669"/>
    <property type="project" value="UniProtKB-SubCell"/>
</dbReference>
<dbReference type="AlphaFoldDB" id="A0A6L7HY25"/>
<feature type="transmembrane region" description="Helical" evidence="7">
    <location>
        <begin position="90"/>
        <end position="112"/>
    </location>
</feature>
<keyword evidence="2" id="KW-1003">Cell membrane</keyword>
<comment type="caution">
    <text evidence="9">The sequence shown here is derived from an EMBL/GenBank/DDBJ whole genome shotgun (WGS) entry which is preliminary data.</text>
</comment>
<organism evidence="9 10">
    <name type="scientific">Shewanella insulae</name>
    <dbReference type="NCBI Taxonomy" id="2681496"/>
    <lineage>
        <taxon>Bacteria</taxon>
        <taxon>Pseudomonadati</taxon>
        <taxon>Pseudomonadota</taxon>
        <taxon>Gammaproteobacteria</taxon>
        <taxon>Alteromonadales</taxon>
        <taxon>Shewanellaceae</taxon>
        <taxon>Shewanella</taxon>
    </lineage>
</organism>
<keyword evidence="6" id="KW-0653">Protein transport</keyword>
<gene>
    <name evidence="9" type="ORF">GNT65_10175</name>
</gene>
<proteinExistence type="inferred from homology"/>
<dbReference type="InterPro" id="IPR050790">
    <property type="entry name" value="ExbB/TolQ_transport"/>
</dbReference>
<evidence type="ECO:0000256" key="7">
    <source>
        <dbReference type="SAM" id="Phobius"/>
    </source>
</evidence>
<comment type="subcellular location">
    <subcellularLocation>
        <location evidence="1">Cell membrane</location>
        <topology evidence="1">Multi-pass membrane protein</topology>
    </subcellularLocation>
    <subcellularLocation>
        <location evidence="6">Membrane</location>
        <topology evidence="6">Multi-pass membrane protein</topology>
    </subcellularLocation>
</comment>
<sequence length="175" mass="19720">MMLYLMDIWDSVRGFMASGGDVLWLVAAVLFLMWVLMLERYWYLNLIAPKEHKNIITAWDNREDSTSWHAHRIREAWVSQAKQDMNARMLIIKTLVAICPMIGLLGTVTGMIQVFDVMAVHGTSNARMMAAGISMATMPTMAGMVAALSGVFFSTRLDAKMKISLEKLKDSLPHH</sequence>
<keyword evidence="5 7" id="KW-0472">Membrane</keyword>
<evidence type="ECO:0000256" key="1">
    <source>
        <dbReference type="ARBA" id="ARBA00004651"/>
    </source>
</evidence>
<dbReference type="PANTHER" id="PTHR30625">
    <property type="entry name" value="PROTEIN TOLQ"/>
    <property type="match status" value="1"/>
</dbReference>
<evidence type="ECO:0000256" key="3">
    <source>
        <dbReference type="ARBA" id="ARBA00022692"/>
    </source>
</evidence>
<keyword evidence="3 7" id="KW-0812">Transmembrane</keyword>
<evidence type="ECO:0000256" key="6">
    <source>
        <dbReference type="RuleBase" id="RU004057"/>
    </source>
</evidence>
<dbReference type="RefSeq" id="WP_081953751.1">
    <property type="nucleotide sequence ID" value="NZ_CANMWR010000002.1"/>
</dbReference>
<accession>A0A6L7HY25</accession>
<feature type="transmembrane region" description="Helical" evidence="7">
    <location>
        <begin position="132"/>
        <end position="153"/>
    </location>
</feature>
<evidence type="ECO:0000256" key="2">
    <source>
        <dbReference type="ARBA" id="ARBA00022475"/>
    </source>
</evidence>
<feature type="transmembrane region" description="Helical" evidence="7">
    <location>
        <begin position="22"/>
        <end position="43"/>
    </location>
</feature>
<dbReference type="PANTHER" id="PTHR30625:SF18">
    <property type="entry name" value="TONB2 ENERGY TRANSDUCTION SYSTEM INNER MEMBRANE COMPONENT EXBB"/>
    <property type="match status" value="1"/>
</dbReference>